<sequence>MSTPADAAHTKTKWSPPPLSNVRNALALPPKWLAMYDEFITRNASQVSQMESALRSLTYIIPGRFRDAELATESIHSSVQLLSLYHDVLLFRSTLTTPSTSSSSPANATTTTALSRSLHARYTRFWAARSKLYRRVAVALQVVQYTELLLEMWAKRRGEAMRWRVVVLVEAVKALCRLLLLRITRSRPLVTPALPERDKVVEPDEDEEEDEKVLAEMMGEQNGSANANGSAAGENMALVKHDGTNGNGTAINGTTTHPAHGNSNNNGHTPQPPNKKEWSMPRTGLTLPHLPTRGDIPTYLQSRVLTADDIKPATRLLPPLRAGRGPAAQAAEVLYILAPLIYALAIARCAPDRRRSSWTPWVVGLAVQLAARQLAARAREQQQQQQQGQGGSGVGGIGGMFFTSGSSGGGSSTTALEREEWTRRGRQMWWWLMRGAAYENVTKAVVGGVRRRVPGFVGTILEDYEYLWENYHFSTSDS</sequence>
<organism evidence="4 5">
    <name type="scientific">Cytospora schulzeri</name>
    <dbReference type="NCBI Taxonomy" id="448051"/>
    <lineage>
        <taxon>Eukaryota</taxon>
        <taxon>Fungi</taxon>
        <taxon>Dikarya</taxon>
        <taxon>Ascomycota</taxon>
        <taxon>Pezizomycotina</taxon>
        <taxon>Sordariomycetes</taxon>
        <taxon>Sordariomycetidae</taxon>
        <taxon>Diaporthales</taxon>
        <taxon>Cytosporaceae</taxon>
        <taxon>Cytospora</taxon>
    </lineage>
</organism>
<comment type="caution">
    <text evidence="4">The sequence shown here is derived from an EMBL/GenBank/DDBJ whole genome shotgun (WGS) entry which is preliminary data.</text>
</comment>
<feature type="compositionally biased region" description="Low complexity" evidence="3">
    <location>
        <begin position="247"/>
        <end position="256"/>
    </location>
</feature>
<name>A0A423VWI7_9PEZI</name>
<dbReference type="STRING" id="356882.A0A423VWI7"/>
<feature type="region of interest" description="Disordered" evidence="3">
    <location>
        <begin position="247"/>
        <end position="293"/>
    </location>
</feature>
<dbReference type="InterPro" id="IPR013919">
    <property type="entry name" value="Pex16"/>
</dbReference>
<comment type="subcellular location">
    <subcellularLocation>
        <location evidence="2">Peroxisome membrane</location>
    </subcellularLocation>
</comment>
<reference evidence="4 5" key="1">
    <citation type="submission" date="2015-09" db="EMBL/GenBank/DDBJ databases">
        <title>Host preference determinants of Valsa canker pathogens revealed by comparative genomics.</title>
        <authorList>
            <person name="Yin Z."/>
            <person name="Huang L."/>
        </authorList>
    </citation>
    <scope>NUCLEOTIDE SEQUENCE [LARGE SCALE GENOMIC DNA]</scope>
    <source>
        <strain evidence="4 5">03-1</strain>
    </source>
</reference>
<comment type="similarity">
    <text evidence="1 2">Belongs to the peroxin-16 family.</text>
</comment>
<evidence type="ECO:0000256" key="2">
    <source>
        <dbReference type="RuleBase" id="RU365003"/>
    </source>
</evidence>
<dbReference type="EMBL" id="LKEA01000036">
    <property type="protein sequence ID" value="ROV95424.1"/>
    <property type="molecule type" value="Genomic_DNA"/>
</dbReference>
<protein>
    <recommendedName>
        <fullName evidence="2">Peroxisomal membrane protein PEX16</fullName>
    </recommendedName>
</protein>
<dbReference type="PANTHER" id="PTHR13299:SF0">
    <property type="entry name" value="PEROXISOMAL MEMBRANE PROTEIN PEX16"/>
    <property type="match status" value="1"/>
</dbReference>
<dbReference type="PANTHER" id="PTHR13299">
    <property type="entry name" value="PEROXISOMAL MEMBRANE PROTEIN PEX16"/>
    <property type="match status" value="1"/>
</dbReference>
<accession>A0A423VWI7</accession>
<evidence type="ECO:0000256" key="1">
    <source>
        <dbReference type="ARBA" id="ARBA00009505"/>
    </source>
</evidence>
<dbReference type="Proteomes" id="UP000283895">
    <property type="component" value="Unassembled WGS sequence"/>
</dbReference>
<evidence type="ECO:0000313" key="4">
    <source>
        <dbReference type="EMBL" id="ROV95424.1"/>
    </source>
</evidence>
<dbReference type="GO" id="GO:0005778">
    <property type="term" value="C:peroxisomal membrane"/>
    <property type="evidence" value="ECO:0007669"/>
    <property type="project" value="UniProtKB-SubCell"/>
</dbReference>
<proteinExistence type="inferred from homology"/>
<dbReference type="AlphaFoldDB" id="A0A423VWI7"/>
<evidence type="ECO:0000313" key="5">
    <source>
        <dbReference type="Proteomes" id="UP000283895"/>
    </source>
</evidence>
<dbReference type="OrthoDB" id="2021143at2759"/>
<gene>
    <name evidence="4" type="ORF">VMCG_08481</name>
</gene>
<dbReference type="GO" id="GO:0007031">
    <property type="term" value="P:peroxisome organization"/>
    <property type="evidence" value="ECO:0007669"/>
    <property type="project" value="UniProtKB-KW"/>
</dbReference>
<evidence type="ECO:0000256" key="3">
    <source>
        <dbReference type="SAM" id="MobiDB-lite"/>
    </source>
</evidence>
<keyword evidence="5" id="KW-1185">Reference proteome</keyword>
<dbReference type="Pfam" id="PF08610">
    <property type="entry name" value="Pex16"/>
    <property type="match status" value="1"/>
</dbReference>
<keyword evidence="2" id="KW-0962">Peroxisome biogenesis</keyword>
<keyword evidence="2" id="KW-0576">Peroxisome</keyword>